<evidence type="ECO:0000256" key="1">
    <source>
        <dbReference type="ARBA" id="ARBA00023157"/>
    </source>
</evidence>
<evidence type="ECO:0000313" key="5">
    <source>
        <dbReference type="RefSeq" id="XP_035826969.1"/>
    </source>
</evidence>
<dbReference type="Proteomes" id="UP000694888">
    <property type="component" value="Unplaced"/>
</dbReference>
<organism evidence="4 5">
    <name type="scientific">Aplysia californica</name>
    <name type="common">California sea hare</name>
    <dbReference type="NCBI Taxonomy" id="6500"/>
    <lineage>
        <taxon>Eukaryota</taxon>
        <taxon>Metazoa</taxon>
        <taxon>Spiralia</taxon>
        <taxon>Lophotrochozoa</taxon>
        <taxon>Mollusca</taxon>
        <taxon>Gastropoda</taxon>
        <taxon>Heterobranchia</taxon>
        <taxon>Euthyneura</taxon>
        <taxon>Tectipleura</taxon>
        <taxon>Aplysiida</taxon>
        <taxon>Aplysioidea</taxon>
        <taxon>Aplysiidae</taxon>
        <taxon>Aplysia</taxon>
    </lineage>
</organism>
<name>A0ABM1VX27_APLCA</name>
<keyword evidence="4" id="KW-1185">Reference proteome</keyword>
<keyword evidence="1" id="KW-1015">Disulfide bond</keyword>
<dbReference type="PANTHER" id="PTHR11339">
    <property type="entry name" value="EXTRACELLULAR MATRIX GLYCOPROTEIN RELATED"/>
    <property type="match status" value="1"/>
</dbReference>
<feature type="domain" description="VWFD" evidence="3">
    <location>
        <begin position="150"/>
        <end position="243"/>
    </location>
</feature>
<protein>
    <submittedName>
        <fullName evidence="5">IgGFc-binding protein</fullName>
    </submittedName>
</protein>
<proteinExistence type="predicted"/>
<dbReference type="InterPro" id="IPR001846">
    <property type="entry name" value="VWF_type-D"/>
</dbReference>
<dbReference type="PANTHER" id="PTHR11339:SF373">
    <property type="entry name" value="VWFD DOMAIN-CONTAINING PROTEIN"/>
    <property type="match status" value="1"/>
</dbReference>
<evidence type="ECO:0000313" key="4">
    <source>
        <dbReference type="Proteomes" id="UP000694888"/>
    </source>
</evidence>
<dbReference type="RefSeq" id="XP_035826969.1">
    <property type="nucleotide sequence ID" value="XM_035971076.1"/>
</dbReference>
<dbReference type="InterPro" id="IPR050780">
    <property type="entry name" value="Mucin_vWF_Thrombospondin_sf"/>
</dbReference>
<evidence type="ECO:0000259" key="3">
    <source>
        <dbReference type="PROSITE" id="PS51233"/>
    </source>
</evidence>
<reference evidence="5" key="1">
    <citation type="submission" date="2025-08" db="UniProtKB">
        <authorList>
            <consortium name="RefSeq"/>
        </authorList>
    </citation>
    <scope>IDENTIFICATION</scope>
</reference>
<gene>
    <name evidence="5" type="primary">LOC101859424</name>
</gene>
<evidence type="ECO:0000256" key="2">
    <source>
        <dbReference type="ARBA" id="ARBA00023180"/>
    </source>
</evidence>
<dbReference type="PROSITE" id="PS51233">
    <property type="entry name" value="VWFD"/>
    <property type="match status" value="1"/>
</dbReference>
<sequence length="243" mass="27625">MSQRFSGHASDEDLKIATPTSKMCLSFNFFNNKGVEFVDCEKRIPFICEKVTDFAEDHSVTWSPWINVGKAGYGDVESLGVTVNTYNKGTLVNEIKCFNPMVKSHCEKQNRKCQDKVYGPQCVAVRPVKTGKEVIGTGTCTQDGVKYDMHQCAARGDPHYITLDSLKYDFQGKCSYTLVQICNSFTKSDRFPTFRIISSNDRRRPSDQVSFTRGFELSVRGIRYTFRRGTFKVNVSGWLSWSF</sequence>
<dbReference type="Pfam" id="PF00094">
    <property type="entry name" value="VWD"/>
    <property type="match status" value="1"/>
</dbReference>
<accession>A0ABM1VX27</accession>
<keyword evidence="2" id="KW-0325">Glycoprotein</keyword>
<dbReference type="GeneID" id="101859424"/>